<dbReference type="SMART" id="SM00344">
    <property type="entry name" value="HTH_ASNC"/>
    <property type="match status" value="1"/>
</dbReference>
<dbReference type="PRINTS" id="PR00033">
    <property type="entry name" value="HTHASNC"/>
</dbReference>
<evidence type="ECO:0000313" key="5">
    <source>
        <dbReference type="EMBL" id="SMF61532.1"/>
    </source>
</evidence>
<evidence type="ECO:0000313" key="6">
    <source>
        <dbReference type="Proteomes" id="UP000192934"/>
    </source>
</evidence>
<name>A0A1X7FZK8_9SPHN</name>
<dbReference type="EMBL" id="LT840185">
    <property type="protein sequence ID" value="SMF61532.1"/>
    <property type="molecule type" value="Genomic_DNA"/>
</dbReference>
<dbReference type="PROSITE" id="PS00519">
    <property type="entry name" value="HTH_ASNC_1"/>
    <property type="match status" value="1"/>
</dbReference>
<dbReference type="STRING" id="941907.SAMN06295910_0522"/>
<dbReference type="Pfam" id="PF01037">
    <property type="entry name" value="AsnC_trans_reg"/>
    <property type="match status" value="1"/>
</dbReference>
<evidence type="ECO:0000256" key="2">
    <source>
        <dbReference type="ARBA" id="ARBA00023125"/>
    </source>
</evidence>
<dbReference type="InterPro" id="IPR000485">
    <property type="entry name" value="AsnC-type_HTH_dom"/>
</dbReference>
<organism evidence="5 6">
    <name type="scientific">Allosphingosinicella indica</name>
    <dbReference type="NCBI Taxonomy" id="941907"/>
    <lineage>
        <taxon>Bacteria</taxon>
        <taxon>Pseudomonadati</taxon>
        <taxon>Pseudomonadota</taxon>
        <taxon>Alphaproteobacteria</taxon>
        <taxon>Sphingomonadales</taxon>
        <taxon>Sphingomonadaceae</taxon>
        <taxon>Allosphingosinicella</taxon>
    </lineage>
</organism>
<dbReference type="AlphaFoldDB" id="A0A1X7FZK8"/>
<dbReference type="Gene3D" id="1.10.10.10">
    <property type="entry name" value="Winged helix-like DNA-binding domain superfamily/Winged helix DNA-binding domain"/>
    <property type="match status" value="1"/>
</dbReference>
<evidence type="ECO:0000259" key="4">
    <source>
        <dbReference type="PROSITE" id="PS50956"/>
    </source>
</evidence>
<protein>
    <submittedName>
        <fullName evidence="5">Transcriptional regulator, AsnC family</fullName>
    </submittedName>
</protein>
<dbReference type="SUPFAM" id="SSF46785">
    <property type="entry name" value="Winged helix' DNA-binding domain"/>
    <property type="match status" value="1"/>
</dbReference>
<dbReference type="InterPro" id="IPR019887">
    <property type="entry name" value="Tscrpt_reg_AsnC/Lrp_C"/>
</dbReference>
<dbReference type="InterPro" id="IPR019885">
    <property type="entry name" value="Tscrpt_reg_HTH_AsnC-type_CS"/>
</dbReference>
<dbReference type="Pfam" id="PF13412">
    <property type="entry name" value="HTH_24"/>
    <property type="match status" value="1"/>
</dbReference>
<sequence>MLGEIGVADTPEKCIVVAMKVLDPFDIALLNALQADNRATADALARTVALSPSAITRRIRRLKDSGVIDRDVSVLSPALAGRRLSAIVQIQLHDHAEEAGLAVLRQRLLASNHVQSCLEVSGSFDLFLTVTARDMAEFNAFADTMLAKDAAIRRYETSFVKKALKQTLAIPLDARDAG</sequence>
<reference evidence="6" key="1">
    <citation type="submission" date="2017-04" db="EMBL/GenBank/DDBJ databases">
        <authorList>
            <person name="Varghese N."/>
            <person name="Submissions S."/>
        </authorList>
    </citation>
    <scope>NUCLEOTIDE SEQUENCE [LARGE SCALE GENOMIC DNA]</scope>
    <source>
        <strain evidence="6">Dd16</strain>
    </source>
</reference>
<accession>A0A1X7FZK8</accession>
<evidence type="ECO:0000256" key="1">
    <source>
        <dbReference type="ARBA" id="ARBA00023015"/>
    </source>
</evidence>
<keyword evidence="6" id="KW-1185">Reference proteome</keyword>
<dbReference type="InterPro" id="IPR036388">
    <property type="entry name" value="WH-like_DNA-bd_sf"/>
</dbReference>
<dbReference type="GO" id="GO:0043200">
    <property type="term" value="P:response to amino acid"/>
    <property type="evidence" value="ECO:0007669"/>
    <property type="project" value="TreeGrafter"/>
</dbReference>
<gene>
    <name evidence="5" type="ORF">SAMN06295910_0522</name>
</gene>
<feature type="domain" description="HTH asnC-type" evidence="4">
    <location>
        <begin position="22"/>
        <end position="83"/>
    </location>
</feature>
<dbReference type="InterPro" id="IPR019888">
    <property type="entry name" value="Tscrpt_reg_AsnC-like"/>
</dbReference>
<dbReference type="GO" id="GO:0005829">
    <property type="term" value="C:cytosol"/>
    <property type="evidence" value="ECO:0007669"/>
    <property type="project" value="TreeGrafter"/>
</dbReference>
<dbReference type="OrthoDB" id="8590699at2"/>
<dbReference type="GO" id="GO:0043565">
    <property type="term" value="F:sequence-specific DNA binding"/>
    <property type="evidence" value="ECO:0007669"/>
    <property type="project" value="InterPro"/>
</dbReference>
<dbReference type="InterPro" id="IPR036390">
    <property type="entry name" value="WH_DNA-bd_sf"/>
</dbReference>
<dbReference type="PROSITE" id="PS50956">
    <property type="entry name" value="HTH_ASNC_2"/>
    <property type="match status" value="1"/>
</dbReference>
<keyword evidence="1" id="KW-0805">Transcription regulation</keyword>
<dbReference type="PANTHER" id="PTHR30154">
    <property type="entry name" value="LEUCINE-RESPONSIVE REGULATORY PROTEIN"/>
    <property type="match status" value="1"/>
</dbReference>
<keyword evidence="2" id="KW-0238">DNA-binding</keyword>
<dbReference type="CDD" id="cd00090">
    <property type="entry name" value="HTH_ARSR"/>
    <property type="match status" value="1"/>
</dbReference>
<dbReference type="GO" id="GO:0006355">
    <property type="term" value="P:regulation of DNA-templated transcription"/>
    <property type="evidence" value="ECO:0007669"/>
    <property type="project" value="UniProtKB-ARBA"/>
</dbReference>
<dbReference type="InterPro" id="IPR011991">
    <property type="entry name" value="ArsR-like_HTH"/>
</dbReference>
<dbReference type="SUPFAM" id="SSF54909">
    <property type="entry name" value="Dimeric alpha+beta barrel"/>
    <property type="match status" value="1"/>
</dbReference>
<dbReference type="InterPro" id="IPR011008">
    <property type="entry name" value="Dimeric_a/b-barrel"/>
</dbReference>
<evidence type="ECO:0000256" key="3">
    <source>
        <dbReference type="ARBA" id="ARBA00023163"/>
    </source>
</evidence>
<keyword evidence="3" id="KW-0804">Transcription</keyword>
<dbReference type="Proteomes" id="UP000192934">
    <property type="component" value="Chromosome I"/>
</dbReference>
<dbReference type="Gene3D" id="3.30.70.920">
    <property type="match status" value="1"/>
</dbReference>
<dbReference type="PANTHER" id="PTHR30154:SF34">
    <property type="entry name" value="TRANSCRIPTIONAL REGULATOR AZLB"/>
    <property type="match status" value="1"/>
</dbReference>
<proteinExistence type="predicted"/>